<dbReference type="OrthoDB" id="2044893at2"/>
<name>A0A173RU58_9FIRM</name>
<dbReference type="AlphaFoldDB" id="A0A173RU58"/>
<reference evidence="1 3" key="1">
    <citation type="submission" date="2015-09" db="EMBL/GenBank/DDBJ databases">
        <authorList>
            <consortium name="Pathogen Informatics"/>
        </authorList>
    </citation>
    <scope>NUCLEOTIDE SEQUENCE [LARGE SCALE GENOMIC DNA]</scope>
    <source>
        <strain evidence="1 3">2789STDY5834960</strain>
    </source>
</reference>
<dbReference type="RefSeq" id="WP_006857271.1">
    <property type="nucleotide sequence ID" value="NZ_CABIYH010000004.1"/>
</dbReference>
<protein>
    <submittedName>
        <fullName evidence="1">Growth regulator</fullName>
    </submittedName>
</protein>
<evidence type="ECO:0000313" key="2">
    <source>
        <dbReference type="EMBL" id="RHC17478.1"/>
    </source>
</evidence>
<gene>
    <name evidence="2" type="ORF">DW856_08305</name>
    <name evidence="1" type="ORF">ERS852572_00587</name>
</gene>
<dbReference type="EMBL" id="QSHO01000006">
    <property type="protein sequence ID" value="RHC17478.1"/>
    <property type="molecule type" value="Genomic_DNA"/>
</dbReference>
<evidence type="ECO:0000313" key="3">
    <source>
        <dbReference type="Proteomes" id="UP000095350"/>
    </source>
</evidence>
<evidence type="ECO:0000313" key="1">
    <source>
        <dbReference type="EMBL" id="CUM81277.1"/>
    </source>
</evidence>
<organism evidence="1 3">
    <name type="scientific">Roseburia intestinalis</name>
    <dbReference type="NCBI Taxonomy" id="166486"/>
    <lineage>
        <taxon>Bacteria</taxon>
        <taxon>Bacillati</taxon>
        <taxon>Bacillota</taxon>
        <taxon>Clostridia</taxon>
        <taxon>Lachnospirales</taxon>
        <taxon>Lachnospiraceae</taxon>
        <taxon>Roseburia</taxon>
    </lineage>
</organism>
<dbReference type="PaxDb" id="166486-ERS852572_00587"/>
<dbReference type="EMBL" id="CYXZ01000004">
    <property type="protein sequence ID" value="CUM81277.1"/>
    <property type="molecule type" value="Genomic_DNA"/>
</dbReference>
<accession>A0A173RU58</accession>
<proteinExistence type="predicted"/>
<reference evidence="2 4" key="2">
    <citation type="submission" date="2018-08" db="EMBL/GenBank/DDBJ databases">
        <title>A genome reference for cultivated species of the human gut microbiota.</title>
        <authorList>
            <person name="Zou Y."/>
            <person name="Xue W."/>
            <person name="Luo G."/>
        </authorList>
    </citation>
    <scope>NUCLEOTIDE SEQUENCE [LARGE SCALE GENOMIC DNA]</scope>
    <source>
        <strain evidence="2 4">AM37-1AC</strain>
    </source>
</reference>
<dbReference type="Proteomes" id="UP000283513">
    <property type="component" value="Unassembled WGS sequence"/>
</dbReference>
<evidence type="ECO:0000313" key="4">
    <source>
        <dbReference type="Proteomes" id="UP000283513"/>
    </source>
</evidence>
<dbReference type="GeneID" id="75163029"/>
<dbReference type="STRING" id="166486.ERS852572_00587"/>
<dbReference type="Proteomes" id="UP000095350">
    <property type="component" value="Unassembled WGS sequence"/>
</dbReference>
<sequence>MLQLVEMEGKMTENGCIEIPAVVLEQAGICTGDTVKLVYMAEDGELKNTAKEFLLARAGQDVAEELAKEENIAFQIPEELLRDAGIPMDADLDIVCQEGRIIILPSELVQGTEVPEELLAICRELGITEDKVNIILRTTEEGTDEKTGV</sequence>